<dbReference type="EMBL" id="AWUE01022506">
    <property type="protein sequence ID" value="OMO57668.1"/>
    <property type="molecule type" value="Genomic_DNA"/>
</dbReference>
<dbReference type="PANTHER" id="PTHR33144:SF50">
    <property type="entry name" value="OS03G0714750 PROTEIN"/>
    <property type="match status" value="1"/>
</dbReference>
<protein>
    <submittedName>
        <fullName evidence="2">Transposase, Ptta/En/Spm, plant</fullName>
    </submittedName>
</protein>
<dbReference type="OrthoDB" id="1304102at2759"/>
<feature type="region of interest" description="Disordered" evidence="1">
    <location>
        <begin position="96"/>
        <end position="129"/>
    </location>
</feature>
<dbReference type="Proteomes" id="UP000187203">
    <property type="component" value="Unassembled WGS sequence"/>
</dbReference>
<evidence type="ECO:0000256" key="1">
    <source>
        <dbReference type="SAM" id="MobiDB-lite"/>
    </source>
</evidence>
<evidence type="ECO:0000313" key="2">
    <source>
        <dbReference type="EMBL" id="OMO57668.1"/>
    </source>
</evidence>
<dbReference type="InterPro" id="IPR004252">
    <property type="entry name" value="Probable_transposase_24"/>
</dbReference>
<evidence type="ECO:0000313" key="3">
    <source>
        <dbReference type="Proteomes" id="UP000187203"/>
    </source>
</evidence>
<dbReference type="AlphaFoldDB" id="A0A1R3GHT8"/>
<comment type="caution">
    <text evidence="2">The sequence shown here is derived from an EMBL/GenBank/DDBJ whole genome shotgun (WGS) entry which is preliminary data.</text>
</comment>
<proteinExistence type="predicted"/>
<name>A0A1R3GHT8_9ROSI</name>
<accession>A0A1R3GHT8</accession>
<feature type="compositionally biased region" description="Basic and acidic residues" evidence="1">
    <location>
        <begin position="96"/>
        <end position="106"/>
    </location>
</feature>
<gene>
    <name evidence="2" type="ORF">COLO4_35197</name>
</gene>
<keyword evidence="3" id="KW-1185">Reference proteome</keyword>
<dbReference type="PANTHER" id="PTHR33144">
    <property type="entry name" value="OS10G0409366 PROTEIN-RELATED"/>
    <property type="match status" value="1"/>
</dbReference>
<feature type="compositionally biased region" description="Basic and acidic residues" evidence="1">
    <location>
        <begin position="119"/>
        <end position="129"/>
    </location>
</feature>
<reference evidence="3" key="1">
    <citation type="submission" date="2013-09" db="EMBL/GenBank/DDBJ databases">
        <title>Corchorus olitorius genome sequencing.</title>
        <authorList>
            <person name="Alam M."/>
            <person name="Haque M.S."/>
            <person name="Islam M.S."/>
            <person name="Emdad E.M."/>
            <person name="Islam M.M."/>
            <person name="Ahmed B."/>
            <person name="Halim A."/>
            <person name="Hossen Q.M.M."/>
            <person name="Hossain M.Z."/>
            <person name="Ahmed R."/>
            <person name="Khan M.M."/>
            <person name="Islam R."/>
            <person name="Rashid M.M."/>
            <person name="Khan S.A."/>
            <person name="Rahman M.S."/>
            <person name="Alam M."/>
            <person name="Yahiya A.S."/>
            <person name="Khan M.S."/>
            <person name="Azam M.S."/>
            <person name="Haque T."/>
            <person name="Lashkar M.Z.H."/>
            <person name="Akhand A.I."/>
            <person name="Morshed G."/>
            <person name="Roy S."/>
            <person name="Uddin K.S."/>
            <person name="Rabeya T."/>
            <person name="Hossain A.S."/>
            <person name="Chowdhury A."/>
            <person name="Snigdha A.R."/>
            <person name="Mortoza M.S."/>
            <person name="Matin S.A."/>
            <person name="Hoque S.M.E."/>
            <person name="Islam M.K."/>
            <person name="Roy D.K."/>
            <person name="Haider R."/>
            <person name="Moosa M.M."/>
            <person name="Elias S.M."/>
            <person name="Hasan A.M."/>
            <person name="Jahan S."/>
            <person name="Shafiuddin M."/>
            <person name="Mahmood N."/>
            <person name="Shommy N.S."/>
        </authorList>
    </citation>
    <scope>NUCLEOTIDE SEQUENCE [LARGE SCALE GENOMIC DNA]</scope>
    <source>
        <strain evidence="3">cv. O-4</strain>
    </source>
</reference>
<dbReference type="Pfam" id="PF03004">
    <property type="entry name" value="Transposase_24"/>
    <property type="match status" value="1"/>
</dbReference>
<feature type="region of interest" description="Disordered" evidence="1">
    <location>
        <begin position="1"/>
        <end position="27"/>
    </location>
</feature>
<sequence length="162" mass="18349">MPRRRQKNIQITSTAAPEHAAGSGSSLAEDSLKEKFDLRGVSDIWLNASLAKKWSDHKNRLKRKYFDENQITDIVRTQFYGLVDYWFSPEGKERARKARESREKQAHTHTSGSKSFARKGHEMSLESDGRPVGRLSVYVAAHTRANGSPMEATMETVVRPSD</sequence>
<organism evidence="2 3">
    <name type="scientific">Corchorus olitorius</name>
    <dbReference type="NCBI Taxonomy" id="93759"/>
    <lineage>
        <taxon>Eukaryota</taxon>
        <taxon>Viridiplantae</taxon>
        <taxon>Streptophyta</taxon>
        <taxon>Embryophyta</taxon>
        <taxon>Tracheophyta</taxon>
        <taxon>Spermatophyta</taxon>
        <taxon>Magnoliopsida</taxon>
        <taxon>eudicotyledons</taxon>
        <taxon>Gunneridae</taxon>
        <taxon>Pentapetalae</taxon>
        <taxon>rosids</taxon>
        <taxon>malvids</taxon>
        <taxon>Malvales</taxon>
        <taxon>Malvaceae</taxon>
        <taxon>Grewioideae</taxon>
        <taxon>Apeibeae</taxon>
        <taxon>Corchorus</taxon>
    </lineage>
</organism>